<dbReference type="PIRSF" id="PIRSF006603">
    <property type="entry name" value="DinF"/>
    <property type="match status" value="1"/>
</dbReference>
<sequence length="471" mass="51217">MRTITHVTSRTYRLFQLIKEALKGDEKVYTTGSINRALILLAIPMMLEMTMESLFALVDAFFVGRLGKAAISTVGLTESVLSLIYAIAVGISMAATAVVARRIGEKDPEGASKAAVQALYLSLGFSVIVSICGILFSREILGLMGADAEMIRSGHTYTQIAMGSNLVIVLLFLINGIFRGAGEASIAMRSLWLANILNIILCPLFIYGLGPVPAFGLEGAAIATTIGRGTGVAYQLYHLFSGKRTIQVSWRHIRPEWETIAKMIKLASGGTLQFLIGSASWIFLIRIISQFGEDALAGYTFAIRIIVFAILPAWGVANAAATLVGQNLGAGEPERAEKSVWKAAYLNMIILGFVSIVFIIFAPWMLSFFSKDPAVLAYGIEGLRLISLGYIFYAFGMVMAQSFNGAGDTRTPTIINLIGFWVIQIPLAWFLAIPLKWGPTGVFWAIFIAESIIATMAVIIFRKGKWKKVKV</sequence>
<dbReference type="PANTHER" id="PTHR43298">
    <property type="entry name" value="MULTIDRUG RESISTANCE PROTEIN NORM-RELATED"/>
    <property type="match status" value="1"/>
</dbReference>
<evidence type="ECO:0000313" key="12">
    <source>
        <dbReference type="Proteomes" id="UP000185003"/>
    </source>
</evidence>
<dbReference type="STRING" id="536979.SAMN04488055_4469"/>
<dbReference type="OrthoDB" id="9776324at2"/>
<keyword evidence="12" id="KW-1185">Reference proteome</keyword>
<comment type="subcellular location">
    <subcellularLocation>
        <location evidence="1">Cell membrane</location>
        <topology evidence="1">Multi-pass membrane protein</topology>
    </subcellularLocation>
</comment>
<dbReference type="InterPro" id="IPR048279">
    <property type="entry name" value="MdtK-like"/>
</dbReference>
<keyword evidence="3" id="KW-0050">Antiport</keyword>
<dbReference type="Proteomes" id="UP000185003">
    <property type="component" value="Unassembled WGS sequence"/>
</dbReference>
<dbReference type="PANTHER" id="PTHR43298:SF4">
    <property type="entry name" value="DRUG_SODIUM ANTIPORTER"/>
    <property type="match status" value="1"/>
</dbReference>
<feature type="transmembrane region" description="Helical" evidence="10">
    <location>
        <begin position="156"/>
        <end position="178"/>
    </location>
</feature>
<dbReference type="NCBIfam" id="TIGR00797">
    <property type="entry name" value="matE"/>
    <property type="match status" value="1"/>
</dbReference>
<accession>A0A1N6JUM3</accession>
<dbReference type="RefSeq" id="WP_074241802.1">
    <property type="nucleotide sequence ID" value="NZ_FSRA01000002.1"/>
</dbReference>
<feature type="transmembrane region" description="Helical" evidence="10">
    <location>
        <begin position="415"/>
        <end position="435"/>
    </location>
</feature>
<keyword evidence="5 10" id="KW-0812">Transmembrane</keyword>
<evidence type="ECO:0000256" key="1">
    <source>
        <dbReference type="ARBA" id="ARBA00004651"/>
    </source>
</evidence>
<dbReference type="GO" id="GO:0015297">
    <property type="term" value="F:antiporter activity"/>
    <property type="evidence" value="ECO:0007669"/>
    <property type="project" value="UniProtKB-KW"/>
</dbReference>
<reference evidence="11 12" key="1">
    <citation type="submission" date="2016-11" db="EMBL/GenBank/DDBJ databases">
        <authorList>
            <person name="Jaros S."/>
            <person name="Januszkiewicz K."/>
            <person name="Wedrychowicz H."/>
        </authorList>
    </citation>
    <scope>NUCLEOTIDE SEQUENCE [LARGE SCALE GENOMIC DNA]</scope>
    <source>
        <strain evidence="11 12">DSM 24787</strain>
    </source>
</reference>
<evidence type="ECO:0000256" key="10">
    <source>
        <dbReference type="SAM" id="Phobius"/>
    </source>
</evidence>
<feature type="transmembrane region" description="Helical" evidence="10">
    <location>
        <begin position="115"/>
        <end position="136"/>
    </location>
</feature>
<keyword evidence="7" id="KW-0406">Ion transport</keyword>
<feature type="transmembrane region" description="Helical" evidence="10">
    <location>
        <begin position="37"/>
        <end position="63"/>
    </location>
</feature>
<dbReference type="GO" id="GO:0005886">
    <property type="term" value="C:plasma membrane"/>
    <property type="evidence" value="ECO:0007669"/>
    <property type="project" value="UniProtKB-SubCell"/>
</dbReference>
<gene>
    <name evidence="11" type="ORF">SAMN04488055_4469</name>
</gene>
<feature type="transmembrane region" description="Helical" evidence="10">
    <location>
        <begin position="301"/>
        <end position="324"/>
    </location>
</feature>
<evidence type="ECO:0000256" key="7">
    <source>
        <dbReference type="ARBA" id="ARBA00023065"/>
    </source>
</evidence>
<feature type="transmembrane region" description="Helical" evidence="10">
    <location>
        <begin position="272"/>
        <end position="289"/>
    </location>
</feature>
<evidence type="ECO:0000256" key="3">
    <source>
        <dbReference type="ARBA" id="ARBA00022449"/>
    </source>
</evidence>
<feature type="transmembrane region" description="Helical" evidence="10">
    <location>
        <begin position="215"/>
        <end position="237"/>
    </location>
</feature>
<dbReference type="InterPro" id="IPR050222">
    <property type="entry name" value="MATE_MdtK"/>
</dbReference>
<protein>
    <recommendedName>
        <fullName evidence="9">Multidrug-efflux transporter</fullName>
    </recommendedName>
</protein>
<dbReference type="InterPro" id="IPR002528">
    <property type="entry name" value="MATE_fam"/>
</dbReference>
<dbReference type="GO" id="GO:0006811">
    <property type="term" value="P:monoatomic ion transport"/>
    <property type="evidence" value="ECO:0007669"/>
    <property type="project" value="UniProtKB-KW"/>
</dbReference>
<evidence type="ECO:0000256" key="9">
    <source>
        <dbReference type="ARBA" id="ARBA00031636"/>
    </source>
</evidence>
<feature type="transmembrane region" description="Helical" evidence="10">
    <location>
        <begin position="83"/>
        <end position="103"/>
    </location>
</feature>
<keyword evidence="2" id="KW-0813">Transport</keyword>
<name>A0A1N6JUM3_9BACT</name>
<dbReference type="GO" id="GO:0042910">
    <property type="term" value="F:xenobiotic transmembrane transporter activity"/>
    <property type="evidence" value="ECO:0007669"/>
    <property type="project" value="InterPro"/>
</dbReference>
<feature type="transmembrane region" description="Helical" evidence="10">
    <location>
        <begin position="385"/>
        <end position="403"/>
    </location>
</feature>
<organism evidence="11 12">
    <name type="scientific">Chitinophaga niabensis</name>
    <dbReference type="NCBI Taxonomy" id="536979"/>
    <lineage>
        <taxon>Bacteria</taxon>
        <taxon>Pseudomonadati</taxon>
        <taxon>Bacteroidota</taxon>
        <taxon>Chitinophagia</taxon>
        <taxon>Chitinophagales</taxon>
        <taxon>Chitinophagaceae</taxon>
        <taxon>Chitinophaga</taxon>
    </lineage>
</organism>
<keyword evidence="4" id="KW-1003">Cell membrane</keyword>
<proteinExistence type="predicted"/>
<keyword evidence="6 10" id="KW-1133">Transmembrane helix</keyword>
<feature type="transmembrane region" description="Helical" evidence="10">
    <location>
        <begin position="441"/>
        <end position="461"/>
    </location>
</feature>
<evidence type="ECO:0000256" key="5">
    <source>
        <dbReference type="ARBA" id="ARBA00022692"/>
    </source>
</evidence>
<feature type="transmembrane region" description="Helical" evidence="10">
    <location>
        <begin position="190"/>
        <end position="209"/>
    </location>
</feature>
<keyword evidence="8 10" id="KW-0472">Membrane</keyword>
<evidence type="ECO:0000256" key="8">
    <source>
        <dbReference type="ARBA" id="ARBA00023136"/>
    </source>
</evidence>
<feature type="transmembrane region" description="Helical" evidence="10">
    <location>
        <begin position="345"/>
        <end position="365"/>
    </location>
</feature>
<dbReference type="Pfam" id="PF01554">
    <property type="entry name" value="MatE"/>
    <property type="match status" value="2"/>
</dbReference>
<dbReference type="AlphaFoldDB" id="A0A1N6JUM3"/>
<dbReference type="EMBL" id="FSRA01000002">
    <property type="protein sequence ID" value="SIO48025.1"/>
    <property type="molecule type" value="Genomic_DNA"/>
</dbReference>
<evidence type="ECO:0000256" key="6">
    <source>
        <dbReference type="ARBA" id="ARBA00022989"/>
    </source>
</evidence>
<evidence type="ECO:0000313" key="11">
    <source>
        <dbReference type="EMBL" id="SIO48025.1"/>
    </source>
</evidence>
<evidence type="ECO:0000256" key="4">
    <source>
        <dbReference type="ARBA" id="ARBA00022475"/>
    </source>
</evidence>
<evidence type="ECO:0000256" key="2">
    <source>
        <dbReference type="ARBA" id="ARBA00022448"/>
    </source>
</evidence>
<dbReference type="CDD" id="cd13139">
    <property type="entry name" value="MATE_like_14"/>
    <property type="match status" value="1"/>
</dbReference>